<dbReference type="PANTHER" id="PTHR23185">
    <property type="entry name" value="PROTEIN VIRILIZER HOMOLOG"/>
    <property type="match status" value="1"/>
</dbReference>
<dbReference type="GO" id="GO:0036396">
    <property type="term" value="C:RNA N6-methyladenosine methyltransferase complex"/>
    <property type="evidence" value="ECO:0007669"/>
    <property type="project" value="TreeGrafter"/>
</dbReference>
<feature type="region of interest" description="Disordered" evidence="6">
    <location>
        <begin position="232"/>
        <end position="294"/>
    </location>
</feature>
<evidence type="ECO:0000256" key="2">
    <source>
        <dbReference type="ARBA" id="ARBA00008371"/>
    </source>
</evidence>
<sequence>MRLIGGINVSWKVKELVMAESIELLFFDTFSHESSEELNLDLVQFPKPVFISEVRIIPLGARVQADFPGGVRLGATNPSQFEIEFFVNDLSKPGASTFESLGGLEYKQNVNIQLECDRRQIPTDGLVLRGLYTTITLAVYGVLTKTLQEAVPPAPAPPIATRQPPSQPPTPSTPSSSVVGGPPPRPEPRVAESVGSNTAATAEWVQQHAQVADLAPPVDRAYLVETAIAGGAADPYTNSYGGEPYHQPEYTHPYRDDWNQQPQAPESYDTSKDLVQHSTHYDAEPLPWERTKDK</sequence>
<dbReference type="InterPro" id="IPR031801">
    <property type="entry name" value="VIR_N"/>
</dbReference>
<name>A0A8K0P278_LADFU</name>
<organism evidence="8 9">
    <name type="scientific">Ladona fulva</name>
    <name type="common">Scarce chaser dragonfly</name>
    <name type="synonym">Libellula fulva</name>
    <dbReference type="NCBI Taxonomy" id="123851"/>
    <lineage>
        <taxon>Eukaryota</taxon>
        <taxon>Metazoa</taxon>
        <taxon>Ecdysozoa</taxon>
        <taxon>Arthropoda</taxon>
        <taxon>Hexapoda</taxon>
        <taxon>Insecta</taxon>
        <taxon>Pterygota</taxon>
        <taxon>Palaeoptera</taxon>
        <taxon>Odonata</taxon>
        <taxon>Epiprocta</taxon>
        <taxon>Anisoptera</taxon>
        <taxon>Libelluloidea</taxon>
        <taxon>Libellulidae</taxon>
        <taxon>Ladona</taxon>
    </lineage>
</organism>
<feature type="region of interest" description="Disordered" evidence="6">
    <location>
        <begin position="151"/>
        <end position="198"/>
    </location>
</feature>
<dbReference type="GO" id="GO:0008380">
    <property type="term" value="P:RNA splicing"/>
    <property type="evidence" value="ECO:0007669"/>
    <property type="project" value="UniProtKB-KW"/>
</dbReference>
<dbReference type="EMBL" id="KZ308477">
    <property type="protein sequence ID" value="KAG8230347.1"/>
    <property type="molecule type" value="Genomic_DNA"/>
</dbReference>
<comment type="similarity">
    <text evidence="2">Belongs to the vir family.</text>
</comment>
<reference evidence="8" key="2">
    <citation type="submission" date="2017-10" db="EMBL/GenBank/DDBJ databases">
        <title>Ladona fulva Genome sequencing and assembly.</title>
        <authorList>
            <person name="Murali S."/>
            <person name="Richards S."/>
            <person name="Bandaranaike D."/>
            <person name="Bellair M."/>
            <person name="Blankenburg K."/>
            <person name="Chao H."/>
            <person name="Dinh H."/>
            <person name="Doddapaneni H."/>
            <person name="Dugan-Rocha S."/>
            <person name="Elkadiri S."/>
            <person name="Gnanaolivu R."/>
            <person name="Hernandez B."/>
            <person name="Skinner E."/>
            <person name="Javaid M."/>
            <person name="Lee S."/>
            <person name="Li M."/>
            <person name="Ming W."/>
            <person name="Munidasa M."/>
            <person name="Muniz J."/>
            <person name="Nguyen L."/>
            <person name="Hughes D."/>
            <person name="Osuji N."/>
            <person name="Pu L.-L."/>
            <person name="Puazo M."/>
            <person name="Qu C."/>
            <person name="Quiroz J."/>
            <person name="Raj R."/>
            <person name="Weissenberger G."/>
            <person name="Xin Y."/>
            <person name="Zou X."/>
            <person name="Han Y."/>
            <person name="Worley K."/>
            <person name="Muzny D."/>
            <person name="Gibbs R."/>
        </authorList>
    </citation>
    <scope>NUCLEOTIDE SEQUENCE</scope>
    <source>
        <strain evidence="8">Sampled in the wild</strain>
    </source>
</reference>
<evidence type="ECO:0000313" key="8">
    <source>
        <dbReference type="EMBL" id="KAG8230347.1"/>
    </source>
</evidence>
<dbReference type="OrthoDB" id="2011702at2759"/>
<proteinExistence type="inferred from homology"/>
<feature type="non-terminal residue" evidence="8">
    <location>
        <position position="294"/>
    </location>
</feature>
<feature type="compositionally biased region" description="Basic and acidic residues" evidence="6">
    <location>
        <begin position="269"/>
        <end position="294"/>
    </location>
</feature>
<feature type="domain" description="Virilizer N-terminal" evidence="7">
    <location>
        <begin position="21"/>
        <end position="205"/>
    </location>
</feature>
<dbReference type="GO" id="GO:0003723">
    <property type="term" value="F:RNA binding"/>
    <property type="evidence" value="ECO:0007669"/>
    <property type="project" value="TreeGrafter"/>
</dbReference>
<accession>A0A8K0P278</accession>
<evidence type="ECO:0000259" key="7">
    <source>
        <dbReference type="Pfam" id="PF15912"/>
    </source>
</evidence>
<dbReference type="GO" id="GO:0005634">
    <property type="term" value="C:nucleus"/>
    <property type="evidence" value="ECO:0007669"/>
    <property type="project" value="UniProtKB-SubCell"/>
</dbReference>
<dbReference type="Pfam" id="PF15912">
    <property type="entry name" value="VIR_N"/>
    <property type="match status" value="1"/>
</dbReference>
<evidence type="ECO:0000256" key="4">
    <source>
        <dbReference type="ARBA" id="ARBA00023187"/>
    </source>
</evidence>
<dbReference type="InterPro" id="IPR026736">
    <property type="entry name" value="Virilizer"/>
</dbReference>
<evidence type="ECO:0000256" key="5">
    <source>
        <dbReference type="ARBA" id="ARBA00023242"/>
    </source>
</evidence>
<gene>
    <name evidence="8" type="ORF">J437_LFUL000618</name>
</gene>
<evidence type="ECO:0000256" key="1">
    <source>
        <dbReference type="ARBA" id="ARBA00004123"/>
    </source>
</evidence>
<dbReference type="AlphaFoldDB" id="A0A8K0P278"/>
<evidence type="ECO:0000256" key="6">
    <source>
        <dbReference type="SAM" id="MobiDB-lite"/>
    </source>
</evidence>
<keyword evidence="5" id="KW-0539">Nucleus</keyword>
<keyword evidence="3" id="KW-0507">mRNA processing</keyword>
<dbReference type="PANTHER" id="PTHR23185:SF0">
    <property type="entry name" value="PROTEIN VIRILIZER HOMOLOG"/>
    <property type="match status" value="1"/>
</dbReference>
<comment type="subcellular location">
    <subcellularLocation>
        <location evidence="1">Nucleus</location>
    </subcellularLocation>
</comment>
<reference evidence="8" key="1">
    <citation type="submission" date="2013-04" db="EMBL/GenBank/DDBJ databases">
        <authorList>
            <person name="Qu J."/>
            <person name="Murali S.C."/>
            <person name="Bandaranaike D."/>
            <person name="Bellair M."/>
            <person name="Blankenburg K."/>
            <person name="Chao H."/>
            <person name="Dinh H."/>
            <person name="Doddapaneni H."/>
            <person name="Downs B."/>
            <person name="Dugan-Rocha S."/>
            <person name="Elkadiri S."/>
            <person name="Gnanaolivu R.D."/>
            <person name="Hernandez B."/>
            <person name="Javaid M."/>
            <person name="Jayaseelan J.C."/>
            <person name="Lee S."/>
            <person name="Li M."/>
            <person name="Ming W."/>
            <person name="Munidasa M."/>
            <person name="Muniz J."/>
            <person name="Nguyen L."/>
            <person name="Ongeri F."/>
            <person name="Osuji N."/>
            <person name="Pu L.-L."/>
            <person name="Puazo M."/>
            <person name="Qu C."/>
            <person name="Quiroz J."/>
            <person name="Raj R."/>
            <person name="Weissenberger G."/>
            <person name="Xin Y."/>
            <person name="Zou X."/>
            <person name="Han Y."/>
            <person name="Richards S."/>
            <person name="Worley K."/>
            <person name="Muzny D."/>
            <person name="Gibbs R."/>
        </authorList>
    </citation>
    <scope>NUCLEOTIDE SEQUENCE</scope>
    <source>
        <strain evidence="8">Sampled in the wild</strain>
    </source>
</reference>
<evidence type="ECO:0000313" key="9">
    <source>
        <dbReference type="Proteomes" id="UP000792457"/>
    </source>
</evidence>
<dbReference type="GO" id="GO:0006397">
    <property type="term" value="P:mRNA processing"/>
    <property type="evidence" value="ECO:0007669"/>
    <property type="project" value="UniProtKB-KW"/>
</dbReference>
<keyword evidence="9" id="KW-1185">Reference proteome</keyword>
<dbReference type="Proteomes" id="UP000792457">
    <property type="component" value="Unassembled WGS sequence"/>
</dbReference>
<protein>
    <recommendedName>
        <fullName evidence="7">Virilizer N-terminal domain-containing protein</fullName>
    </recommendedName>
</protein>
<comment type="caution">
    <text evidence="8">The sequence shown here is derived from an EMBL/GenBank/DDBJ whole genome shotgun (WGS) entry which is preliminary data.</text>
</comment>
<evidence type="ECO:0000256" key="3">
    <source>
        <dbReference type="ARBA" id="ARBA00022664"/>
    </source>
</evidence>
<keyword evidence="4" id="KW-0508">mRNA splicing</keyword>